<name>A0AAE0ZAX2_9GAST</name>
<keyword evidence="2" id="KW-1185">Reference proteome</keyword>
<dbReference type="Proteomes" id="UP001283361">
    <property type="component" value="Unassembled WGS sequence"/>
</dbReference>
<dbReference type="EMBL" id="JAWDGP010004349">
    <property type="protein sequence ID" value="KAK3765087.1"/>
    <property type="molecule type" value="Genomic_DNA"/>
</dbReference>
<proteinExistence type="predicted"/>
<dbReference type="AlphaFoldDB" id="A0AAE0ZAX2"/>
<gene>
    <name evidence="1" type="ORF">RRG08_040818</name>
</gene>
<accession>A0AAE0ZAX2</accession>
<reference evidence="1" key="1">
    <citation type="journal article" date="2023" name="G3 (Bethesda)">
        <title>A reference genome for the long-term kleptoplast-retaining sea slug Elysia crispata morphotype clarki.</title>
        <authorList>
            <person name="Eastman K.E."/>
            <person name="Pendleton A.L."/>
            <person name="Shaikh M.A."/>
            <person name="Suttiyut T."/>
            <person name="Ogas R."/>
            <person name="Tomko P."/>
            <person name="Gavelis G."/>
            <person name="Widhalm J.R."/>
            <person name="Wisecaver J.H."/>
        </authorList>
    </citation>
    <scope>NUCLEOTIDE SEQUENCE</scope>
    <source>
        <strain evidence="1">ECLA1</strain>
    </source>
</reference>
<sequence>MANLSLHHSLPNEILVSVAPERTWTHMKPEVIWNFLILHRGTKQHRTKPDKTVPSLQPTVFQSPGSDILEQINSARFLAIVEKAGWLEKESPLIVFKKLRSPFYKRAG</sequence>
<comment type="caution">
    <text evidence="1">The sequence shown here is derived from an EMBL/GenBank/DDBJ whole genome shotgun (WGS) entry which is preliminary data.</text>
</comment>
<organism evidence="1 2">
    <name type="scientific">Elysia crispata</name>
    <name type="common">lettuce slug</name>
    <dbReference type="NCBI Taxonomy" id="231223"/>
    <lineage>
        <taxon>Eukaryota</taxon>
        <taxon>Metazoa</taxon>
        <taxon>Spiralia</taxon>
        <taxon>Lophotrochozoa</taxon>
        <taxon>Mollusca</taxon>
        <taxon>Gastropoda</taxon>
        <taxon>Heterobranchia</taxon>
        <taxon>Euthyneura</taxon>
        <taxon>Panpulmonata</taxon>
        <taxon>Sacoglossa</taxon>
        <taxon>Placobranchoidea</taxon>
        <taxon>Plakobranchidae</taxon>
        <taxon>Elysia</taxon>
    </lineage>
</organism>
<evidence type="ECO:0000313" key="1">
    <source>
        <dbReference type="EMBL" id="KAK3765087.1"/>
    </source>
</evidence>
<evidence type="ECO:0000313" key="2">
    <source>
        <dbReference type="Proteomes" id="UP001283361"/>
    </source>
</evidence>
<protein>
    <submittedName>
        <fullName evidence="1">Uncharacterized protein</fullName>
    </submittedName>
</protein>